<dbReference type="InterPro" id="IPR011065">
    <property type="entry name" value="Kunitz_inhibitor_STI-like_sf"/>
</dbReference>
<comment type="caution">
    <text evidence="3">The sequence shown here is derived from an EMBL/GenBank/DDBJ whole genome shotgun (WGS) entry which is preliminary data.</text>
</comment>
<dbReference type="GO" id="GO:0004866">
    <property type="term" value="F:endopeptidase inhibitor activity"/>
    <property type="evidence" value="ECO:0007669"/>
    <property type="project" value="InterPro"/>
</dbReference>
<dbReference type="Gene3D" id="2.80.10.50">
    <property type="match status" value="1"/>
</dbReference>
<dbReference type="SMART" id="SM00452">
    <property type="entry name" value="STI"/>
    <property type="match status" value="1"/>
</dbReference>
<organism evidence="3 4">
    <name type="scientific">Coptis chinensis</name>
    <dbReference type="NCBI Taxonomy" id="261450"/>
    <lineage>
        <taxon>Eukaryota</taxon>
        <taxon>Viridiplantae</taxon>
        <taxon>Streptophyta</taxon>
        <taxon>Embryophyta</taxon>
        <taxon>Tracheophyta</taxon>
        <taxon>Spermatophyta</taxon>
        <taxon>Magnoliopsida</taxon>
        <taxon>Ranunculales</taxon>
        <taxon>Ranunculaceae</taxon>
        <taxon>Coptidoideae</taxon>
        <taxon>Coptis</taxon>
    </lineage>
</organism>
<comment type="similarity">
    <text evidence="1">Belongs to the protease inhibitor I3 (leguminous Kunitz-type inhibitor) family.</text>
</comment>
<evidence type="ECO:0000313" key="3">
    <source>
        <dbReference type="EMBL" id="KAF9608632.1"/>
    </source>
</evidence>
<dbReference type="PANTHER" id="PTHR33107:SF81">
    <property type="entry name" value="TRYPSIN INHIBITOR A"/>
    <property type="match status" value="1"/>
</dbReference>
<sequence>MLGTRSSRLVCGTNSKRLKYLINHQSRIVFIWPYASKWKWCFEGSRGEVIMAYSSSGGVVSLLLFVIADPLSILAQGTIPPVLDTTGQPLQAGTQYYILPASTRNGGGVTLVNRNASCPFFVGQEDRIGSTGLPVIFTPSLATEKVIRESRDFRIRFDASTICVQSTEWALESNPASTQRTLITTGAGNRAGVSLRIDRNGSGYKIGFCPECRPPRPPRVCPKPRCGDVGVYVENGRRLLALYAPALPVVFRKA</sequence>
<evidence type="ECO:0000313" key="4">
    <source>
        <dbReference type="Proteomes" id="UP000631114"/>
    </source>
</evidence>
<dbReference type="Pfam" id="PF00197">
    <property type="entry name" value="Kunitz_legume"/>
    <property type="match status" value="1"/>
</dbReference>
<dbReference type="PROSITE" id="PS00283">
    <property type="entry name" value="SOYBEAN_KUNITZ"/>
    <property type="match status" value="1"/>
</dbReference>
<accession>A0A835LXH4</accession>
<dbReference type="AlphaFoldDB" id="A0A835LXH4"/>
<dbReference type="EMBL" id="JADFTS010000004">
    <property type="protein sequence ID" value="KAF9608632.1"/>
    <property type="molecule type" value="Genomic_DNA"/>
</dbReference>
<dbReference type="PANTHER" id="PTHR33107">
    <property type="entry name" value="KUNITZ TRYPSIN INHIBITOR 2"/>
    <property type="match status" value="1"/>
</dbReference>
<protein>
    <submittedName>
        <fullName evidence="3">Uncharacterized protein</fullName>
    </submittedName>
</protein>
<dbReference type="InterPro" id="IPR002160">
    <property type="entry name" value="Prot_inh_Kunz-lg"/>
</dbReference>
<evidence type="ECO:0000256" key="2">
    <source>
        <dbReference type="ARBA" id="ARBA00023157"/>
    </source>
</evidence>
<reference evidence="3 4" key="1">
    <citation type="submission" date="2020-10" db="EMBL/GenBank/DDBJ databases">
        <title>The Coptis chinensis genome and diversification of protoberbering-type alkaloids.</title>
        <authorList>
            <person name="Wang B."/>
            <person name="Shu S."/>
            <person name="Song C."/>
            <person name="Liu Y."/>
        </authorList>
    </citation>
    <scope>NUCLEOTIDE SEQUENCE [LARGE SCALE GENOMIC DNA]</scope>
    <source>
        <strain evidence="3">HL-2020</strain>
        <tissue evidence="3">Leaf</tissue>
    </source>
</reference>
<evidence type="ECO:0000256" key="1">
    <source>
        <dbReference type="ARBA" id="ARBA00005440"/>
    </source>
</evidence>
<dbReference type="Proteomes" id="UP000631114">
    <property type="component" value="Unassembled WGS sequence"/>
</dbReference>
<dbReference type="OrthoDB" id="1918435at2759"/>
<dbReference type="SUPFAM" id="SSF50386">
    <property type="entry name" value="STI-like"/>
    <property type="match status" value="1"/>
</dbReference>
<dbReference type="CDD" id="cd23367">
    <property type="entry name" value="beta-trefoil_STI_KPI104-like"/>
    <property type="match status" value="1"/>
</dbReference>
<keyword evidence="4" id="KW-1185">Reference proteome</keyword>
<name>A0A835LXH4_9MAGN</name>
<proteinExistence type="inferred from homology"/>
<dbReference type="PRINTS" id="PR00291">
    <property type="entry name" value="KUNITZINHBTR"/>
</dbReference>
<gene>
    <name evidence="3" type="ORF">IFM89_010117</name>
</gene>
<keyword evidence="2" id="KW-1015">Disulfide bond</keyword>